<feature type="region of interest" description="Disordered" evidence="1">
    <location>
        <begin position="1"/>
        <end position="57"/>
    </location>
</feature>
<feature type="compositionally biased region" description="Basic and acidic residues" evidence="1">
    <location>
        <begin position="13"/>
        <end position="29"/>
    </location>
</feature>
<name>A0A8S9H5G7_BRACR</name>
<keyword evidence="2" id="KW-1133">Transmembrane helix</keyword>
<dbReference type="Proteomes" id="UP000712281">
    <property type="component" value="Unassembled WGS sequence"/>
</dbReference>
<dbReference type="EMBL" id="QGKW02001988">
    <property type="protein sequence ID" value="KAF2551492.1"/>
    <property type="molecule type" value="Genomic_DNA"/>
</dbReference>
<protein>
    <submittedName>
        <fullName evidence="3">Uncharacterized protein</fullName>
    </submittedName>
</protein>
<evidence type="ECO:0000313" key="4">
    <source>
        <dbReference type="Proteomes" id="UP000712281"/>
    </source>
</evidence>
<evidence type="ECO:0000256" key="2">
    <source>
        <dbReference type="SAM" id="Phobius"/>
    </source>
</evidence>
<sequence length="304" mass="34739">MEEVTQDIAKIQTQRETEASRPALIDKRRPVSINNRLPASVDDNLPHSNPMKSQPDSYTRAEIDQFIEEIYRTLESTEERLDRRCDDIYFPMDLTMSSLTSQTEPIQREKVEIQRYIAPTNRGRLVPKVKSDVSDTYNHGEEISAGTYATLMRHQFNLESLGDRLQKIEDATATMKDKWRRGDEAMRDFTVSLIHLSSLILLPVGRPRSLSLRGGFRRRFLKPLVEAVACGGEYGHVLLFLFSRLYSVSLLVASFTAVEVRLLTMPQHRGESLLLLSYLEFSGVALCSKACFVIGIGVCWCFWR</sequence>
<gene>
    <name evidence="3" type="ORF">F2Q68_00035059</name>
</gene>
<evidence type="ECO:0000256" key="1">
    <source>
        <dbReference type="SAM" id="MobiDB-lite"/>
    </source>
</evidence>
<organism evidence="3 4">
    <name type="scientific">Brassica cretica</name>
    <name type="common">Mustard</name>
    <dbReference type="NCBI Taxonomy" id="69181"/>
    <lineage>
        <taxon>Eukaryota</taxon>
        <taxon>Viridiplantae</taxon>
        <taxon>Streptophyta</taxon>
        <taxon>Embryophyta</taxon>
        <taxon>Tracheophyta</taxon>
        <taxon>Spermatophyta</taxon>
        <taxon>Magnoliopsida</taxon>
        <taxon>eudicotyledons</taxon>
        <taxon>Gunneridae</taxon>
        <taxon>Pentapetalae</taxon>
        <taxon>rosids</taxon>
        <taxon>malvids</taxon>
        <taxon>Brassicales</taxon>
        <taxon>Brassicaceae</taxon>
        <taxon>Brassiceae</taxon>
        <taxon>Brassica</taxon>
    </lineage>
</organism>
<accession>A0A8S9H5G7</accession>
<keyword evidence="2" id="KW-0812">Transmembrane</keyword>
<proteinExistence type="predicted"/>
<feature type="transmembrane region" description="Helical" evidence="2">
    <location>
        <begin position="275"/>
        <end position="303"/>
    </location>
</feature>
<reference evidence="3" key="1">
    <citation type="submission" date="2019-12" db="EMBL/GenBank/DDBJ databases">
        <title>Genome sequencing and annotation of Brassica cretica.</title>
        <authorList>
            <person name="Studholme D.J."/>
            <person name="Sarris P.F."/>
        </authorList>
    </citation>
    <scope>NUCLEOTIDE SEQUENCE</scope>
    <source>
        <strain evidence="3">PFS-001/15</strain>
        <tissue evidence="3">Leaf</tissue>
    </source>
</reference>
<feature type="compositionally biased region" description="Polar residues" evidence="1">
    <location>
        <begin position="46"/>
        <end position="57"/>
    </location>
</feature>
<dbReference type="AlphaFoldDB" id="A0A8S9H5G7"/>
<evidence type="ECO:0000313" key="3">
    <source>
        <dbReference type="EMBL" id="KAF2551492.1"/>
    </source>
</evidence>
<keyword evidence="2" id="KW-0472">Membrane</keyword>
<comment type="caution">
    <text evidence="3">The sequence shown here is derived from an EMBL/GenBank/DDBJ whole genome shotgun (WGS) entry which is preliminary data.</text>
</comment>